<dbReference type="GeneID" id="77926977"/>
<accession>A0AA49BTF8</accession>
<dbReference type="RefSeq" id="YP_010651341.1">
    <property type="nucleotide sequence ID" value="NC_070781.1"/>
</dbReference>
<gene>
    <name evidence="1" type="primary">259</name>
    <name evidence="1" type="ORF">SEA_TOMAS_259</name>
</gene>
<protein>
    <submittedName>
        <fullName evidence="1">Uncharacterized protein</fullName>
    </submittedName>
</protein>
<reference evidence="1" key="1">
    <citation type="submission" date="2021-12" db="EMBL/GenBank/DDBJ databases">
        <authorList>
            <person name="Khadka S."/>
            <person name="Uribe D.A."/>
            <person name="Klipsch I.N."/>
            <person name="Rene S.R."/>
            <person name="Jimenez M.L."/>
            <person name="Saini B.K."/>
            <person name="Zugasti M."/>
            <person name="Bullon R.M."/>
            <person name="Sharp C.D."/>
            <person name="Kapinga K.O."/>
            <person name="Warner C.P."/>
            <person name="Sarinana J."/>
            <person name="Jimenez A."/>
            <person name="Layton S.R."/>
            <person name="Nayek S."/>
            <person name="Hughes L.E."/>
            <person name="Garlena R.A."/>
            <person name="Russell D.A."/>
            <person name="Jacobs-Sera D."/>
            <person name="Hatfull G.F."/>
        </authorList>
    </citation>
    <scope>NUCLEOTIDE SEQUENCE</scope>
</reference>
<dbReference type="Proteomes" id="UP001202581">
    <property type="component" value="Segment"/>
</dbReference>
<dbReference type="EMBL" id="OL829978">
    <property type="protein sequence ID" value="UMO76402.1"/>
    <property type="molecule type" value="Genomic_DNA"/>
</dbReference>
<proteinExistence type="predicted"/>
<evidence type="ECO:0000313" key="2">
    <source>
        <dbReference type="Proteomes" id="UP001202581"/>
    </source>
</evidence>
<name>A0AA49BTF8_9CAUD</name>
<sequence length="37" mass="4202">MCPVDLSYQQGGRGNPKPWMICSLINSTVCFSDYFDK</sequence>
<keyword evidence="2" id="KW-1185">Reference proteome</keyword>
<dbReference type="KEGG" id="vg:77926977"/>
<organism evidence="1 2">
    <name type="scientific">Streptomyces phage Tomas</name>
    <dbReference type="NCBI Taxonomy" id="2914443"/>
    <lineage>
        <taxon>Viruses</taxon>
        <taxon>Duplodnaviria</taxon>
        <taxon>Heunggongvirae</taxon>
        <taxon>Uroviricota</taxon>
        <taxon>Caudoviricetes</taxon>
        <taxon>Stanwilliamsviridae</taxon>
        <taxon>Boydwoodruffvirinae</taxon>
        <taxon>Tomasvirus</taxon>
        <taxon>Tomasvirus tomas</taxon>
    </lineage>
</organism>
<evidence type="ECO:0000313" key="1">
    <source>
        <dbReference type="EMBL" id="UMO76402.1"/>
    </source>
</evidence>